<evidence type="ECO:0000313" key="6">
    <source>
        <dbReference type="Proteomes" id="UP001206925"/>
    </source>
</evidence>
<keyword evidence="3" id="KW-0472">Membrane</keyword>
<evidence type="ECO:0000256" key="1">
    <source>
        <dbReference type="ARBA" id="ARBA00004167"/>
    </source>
</evidence>
<comment type="subcellular location">
    <subcellularLocation>
        <location evidence="1">Membrane</location>
        <topology evidence="1">Single-pass membrane protein</topology>
    </subcellularLocation>
</comment>
<keyword evidence="6" id="KW-1185">Reference proteome</keyword>
<accession>A0AAD5GK23</accession>
<dbReference type="InterPro" id="IPR025287">
    <property type="entry name" value="WAK_GUB"/>
</dbReference>
<keyword evidence="3" id="KW-1133">Transmembrane helix</keyword>
<evidence type="ECO:0000313" key="5">
    <source>
        <dbReference type="EMBL" id="KAI7745737.1"/>
    </source>
</evidence>
<reference evidence="5" key="1">
    <citation type="submission" date="2022-06" db="EMBL/GenBank/DDBJ databases">
        <title>Uncovering the hologenomic basis of an extraordinary plant invasion.</title>
        <authorList>
            <person name="Bieker V.C."/>
            <person name="Martin M.D."/>
            <person name="Gilbert T."/>
            <person name="Hodgins K."/>
            <person name="Battlay P."/>
            <person name="Petersen B."/>
            <person name="Wilson J."/>
        </authorList>
    </citation>
    <scope>NUCLEOTIDE SEQUENCE</scope>
    <source>
        <strain evidence="5">AA19_3_7</strain>
        <tissue evidence="5">Leaf</tissue>
    </source>
</reference>
<dbReference type="EMBL" id="JAMZMK010007151">
    <property type="protein sequence ID" value="KAI7745737.1"/>
    <property type="molecule type" value="Genomic_DNA"/>
</dbReference>
<keyword evidence="3" id="KW-0812">Transmembrane</keyword>
<comment type="caution">
    <text evidence="5">The sequence shown here is derived from an EMBL/GenBank/DDBJ whole genome shotgun (WGS) entry which is preliminary data.</text>
</comment>
<feature type="non-terminal residue" evidence="5">
    <location>
        <position position="357"/>
    </location>
</feature>
<dbReference type="GO" id="GO:0016020">
    <property type="term" value="C:membrane"/>
    <property type="evidence" value="ECO:0007669"/>
    <property type="project" value="UniProtKB-SubCell"/>
</dbReference>
<keyword evidence="2" id="KW-0732">Signal</keyword>
<evidence type="ECO:0000256" key="3">
    <source>
        <dbReference type="SAM" id="Phobius"/>
    </source>
</evidence>
<protein>
    <recommendedName>
        <fullName evidence="4">Wall-associated receptor kinase galacturonan-binding domain-containing protein</fullName>
    </recommendedName>
</protein>
<evidence type="ECO:0000259" key="4">
    <source>
        <dbReference type="Pfam" id="PF13947"/>
    </source>
</evidence>
<dbReference type="Proteomes" id="UP001206925">
    <property type="component" value="Unassembled WGS sequence"/>
</dbReference>
<feature type="non-terminal residue" evidence="5">
    <location>
        <position position="1"/>
    </location>
</feature>
<dbReference type="AlphaFoldDB" id="A0AAD5GK23"/>
<feature type="domain" description="Wall-associated receptor kinase galacturonan-binding" evidence="4">
    <location>
        <begin position="14"/>
        <end position="71"/>
    </location>
</feature>
<dbReference type="PANTHER" id="PTHR33491">
    <property type="entry name" value="OSJNBA0016N04.9 PROTEIN"/>
    <property type="match status" value="1"/>
</dbReference>
<proteinExistence type="predicted"/>
<dbReference type="GO" id="GO:0030247">
    <property type="term" value="F:polysaccharide binding"/>
    <property type="evidence" value="ECO:0007669"/>
    <property type="project" value="InterPro"/>
</dbReference>
<organism evidence="5 6">
    <name type="scientific">Ambrosia artemisiifolia</name>
    <name type="common">Common ragweed</name>
    <dbReference type="NCBI Taxonomy" id="4212"/>
    <lineage>
        <taxon>Eukaryota</taxon>
        <taxon>Viridiplantae</taxon>
        <taxon>Streptophyta</taxon>
        <taxon>Embryophyta</taxon>
        <taxon>Tracheophyta</taxon>
        <taxon>Spermatophyta</taxon>
        <taxon>Magnoliopsida</taxon>
        <taxon>eudicotyledons</taxon>
        <taxon>Gunneridae</taxon>
        <taxon>Pentapetalae</taxon>
        <taxon>asterids</taxon>
        <taxon>campanulids</taxon>
        <taxon>Asterales</taxon>
        <taxon>Asteraceae</taxon>
        <taxon>Asteroideae</taxon>
        <taxon>Heliantheae alliance</taxon>
        <taxon>Heliantheae</taxon>
        <taxon>Ambrosia</taxon>
    </lineage>
</organism>
<gene>
    <name evidence="5" type="ORF">M8C21_009338</name>
</gene>
<feature type="transmembrane region" description="Helical" evidence="3">
    <location>
        <begin position="301"/>
        <end position="321"/>
    </location>
</feature>
<dbReference type="Pfam" id="PF13947">
    <property type="entry name" value="GUB_WAK_bind"/>
    <property type="match status" value="1"/>
</dbReference>
<evidence type="ECO:0000256" key="2">
    <source>
        <dbReference type="ARBA" id="ARBA00022729"/>
    </source>
</evidence>
<name>A0AAD5GK23_AMBAR</name>
<sequence length="357" mass="39474">KSSAEYPDSAKKGCNDTCGGVTIPYPFGIGANCSLNKWYIVDCNSSTPYLSAFNNMEVVKVSLEEQTVHVNVSVTSRCGNSVGNSDHIPSIDLTESPFLFSGSRNRFTVKGCGYAALLTDGEVITGCSTTCTNDTALNDRDGCFGLGCCQTTLRYNLKSYTMDLTGLRRLGEDGACRSAFVGDELWYENTSFLPVLTLIWVLTDHDISEIPNCWQKQSLGSTFLPIRDGYIPQRKCSCGAGRVGNPYLHYQCEEPGYCRDCRESGATCQSEPKYPDEYDGTWTFNCKSTVDYTYGSSKSPLGIILGVSICMGLLFLAKFIYELHKLIKKTIAKRQKQKFFKRNGGLLLKQQQATKED</sequence>